<dbReference type="EMBL" id="CP000383">
    <property type="protein sequence ID" value="ABG60744.1"/>
    <property type="molecule type" value="Genomic_DNA"/>
</dbReference>
<organism evidence="1 2">
    <name type="scientific">Cytophaga hutchinsonii (strain ATCC 33406 / DSM 1761 / CIP 103989 / NBRC 15051 / NCIMB 9469 / D465)</name>
    <dbReference type="NCBI Taxonomy" id="269798"/>
    <lineage>
        <taxon>Bacteria</taxon>
        <taxon>Pseudomonadati</taxon>
        <taxon>Bacteroidota</taxon>
        <taxon>Cytophagia</taxon>
        <taxon>Cytophagales</taxon>
        <taxon>Cytophagaceae</taxon>
        <taxon>Cytophaga</taxon>
    </lineage>
</organism>
<evidence type="ECO:0000313" key="2">
    <source>
        <dbReference type="Proteomes" id="UP000001822"/>
    </source>
</evidence>
<dbReference type="KEGG" id="chu:CHU_3511"/>
<sequence>MAIQIYNPFEEMHFDMHTCFLTGETLQADTEPVSIFPEWVLKRYNLSDQTFKMLDEGTRIQYKNLKVPYSKAVIEQAMNPLEAEIEKAFCAGYDEVVKIPEERLFQWMAKLMIGVLFEDLRIAQKKLAAQNDILHVSSFLKARFQKLHWMLQSLVLPMEFKGLKPWSIRVFRVKYSKDVFHYKDETNNLNFSLGMNDFGIVACLQDNGEVGKKLNELTDRIGDKTLHPIQFEELCARFIYSNYLLTSYATYNVLLTDEKVTVESIPLSAKNNTPLFDHWDDNMYGQVLANYWKPWGLTMKEIIMFPNPPISFIENDYNDEITDLEKINQPY</sequence>
<dbReference type="OrthoDB" id="978976at2"/>
<reference evidence="1 2" key="1">
    <citation type="journal article" date="2007" name="Appl. Environ. Microbiol.">
        <title>Genome sequence of the cellulolytic gliding bacterium Cytophaga hutchinsonii.</title>
        <authorList>
            <person name="Xie G."/>
            <person name="Bruce D.C."/>
            <person name="Challacombe J.F."/>
            <person name="Chertkov O."/>
            <person name="Detter J.C."/>
            <person name="Gilna P."/>
            <person name="Han C.S."/>
            <person name="Lucas S."/>
            <person name="Misra M."/>
            <person name="Myers G.L."/>
            <person name="Richardson P."/>
            <person name="Tapia R."/>
            <person name="Thayer N."/>
            <person name="Thompson L.S."/>
            <person name="Brettin T.S."/>
            <person name="Henrissat B."/>
            <person name="Wilson D.B."/>
            <person name="McBride M.J."/>
        </authorList>
    </citation>
    <scope>NUCLEOTIDE SEQUENCE [LARGE SCALE GENOMIC DNA]</scope>
    <source>
        <strain evidence="2">ATCC 33406 / DSM 1761 / CIP 103989 / NBRC 15051 / NCIMB 9469 / D465</strain>
    </source>
</reference>
<evidence type="ECO:0000313" key="1">
    <source>
        <dbReference type="EMBL" id="ABG60744.1"/>
    </source>
</evidence>
<name>A0A6N4SVY9_CYTH3</name>
<dbReference type="RefSeq" id="WP_011586851.1">
    <property type="nucleotide sequence ID" value="NC_008255.1"/>
</dbReference>
<accession>A0A6N4SVY9</accession>
<dbReference type="Proteomes" id="UP000001822">
    <property type="component" value="Chromosome"/>
</dbReference>
<proteinExistence type="predicted"/>
<protein>
    <submittedName>
        <fullName evidence="1">Uncharacterized protein</fullName>
    </submittedName>
</protein>
<dbReference type="AlphaFoldDB" id="A0A6N4SVY9"/>
<keyword evidence="2" id="KW-1185">Reference proteome</keyword>
<gene>
    <name evidence="1" type="ordered locus">CHU_3511</name>
</gene>